<name>A0A8J3C8G0_9PSEU</name>
<reference evidence="1" key="2">
    <citation type="submission" date="2020-09" db="EMBL/GenBank/DDBJ databases">
        <authorList>
            <person name="Sun Q."/>
            <person name="Zhou Y."/>
        </authorList>
    </citation>
    <scope>NUCLEOTIDE SEQUENCE</scope>
    <source>
        <strain evidence="1">CGMCC 4.5737</strain>
    </source>
</reference>
<evidence type="ECO:0000313" key="2">
    <source>
        <dbReference type="Proteomes" id="UP000637578"/>
    </source>
</evidence>
<proteinExistence type="predicted"/>
<dbReference type="EMBL" id="BMMK01000010">
    <property type="protein sequence ID" value="GGM54153.1"/>
    <property type="molecule type" value="Genomic_DNA"/>
</dbReference>
<keyword evidence="2" id="KW-1185">Reference proteome</keyword>
<dbReference type="Proteomes" id="UP000637578">
    <property type="component" value="Unassembled WGS sequence"/>
</dbReference>
<organism evidence="1 2">
    <name type="scientific">Longimycelium tulufanense</name>
    <dbReference type="NCBI Taxonomy" id="907463"/>
    <lineage>
        <taxon>Bacteria</taxon>
        <taxon>Bacillati</taxon>
        <taxon>Actinomycetota</taxon>
        <taxon>Actinomycetes</taxon>
        <taxon>Pseudonocardiales</taxon>
        <taxon>Pseudonocardiaceae</taxon>
        <taxon>Longimycelium</taxon>
    </lineage>
</organism>
<dbReference type="AlphaFoldDB" id="A0A8J3C8G0"/>
<reference evidence="1" key="1">
    <citation type="journal article" date="2014" name="Int. J. Syst. Evol. Microbiol.">
        <title>Complete genome sequence of Corynebacterium casei LMG S-19264T (=DSM 44701T), isolated from a smear-ripened cheese.</title>
        <authorList>
            <consortium name="US DOE Joint Genome Institute (JGI-PGF)"/>
            <person name="Walter F."/>
            <person name="Albersmeier A."/>
            <person name="Kalinowski J."/>
            <person name="Ruckert C."/>
        </authorList>
    </citation>
    <scope>NUCLEOTIDE SEQUENCE</scope>
    <source>
        <strain evidence="1">CGMCC 4.5737</strain>
    </source>
</reference>
<accession>A0A8J3C8G0</accession>
<evidence type="ECO:0000313" key="1">
    <source>
        <dbReference type="EMBL" id="GGM54153.1"/>
    </source>
</evidence>
<sequence length="99" mass="10942">MPTTVAPSTSNLTFCTVTSGWAAVAAAGARRNARQHHDDGWARNEWEPTRPDRVRGLRRPTLDAMGYRRVDMPMWDVKRSTAASFRTSGAARSGRVAAR</sequence>
<comment type="caution">
    <text evidence="1">The sequence shown here is derived from an EMBL/GenBank/DDBJ whole genome shotgun (WGS) entry which is preliminary data.</text>
</comment>
<protein>
    <submittedName>
        <fullName evidence="1">Uncharacterized protein</fullName>
    </submittedName>
</protein>
<gene>
    <name evidence="1" type="ORF">GCM10012275_26570</name>
</gene>